<protein>
    <recommendedName>
        <fullName evidence="8">C2H2-type domain-containing protein</fullName>
    </recommendedName>
</protein>
<evidence type="ECO:0000259" key="8">
    <source>
        <dbReference type="PROSITE" id="PS50157"/>
    </source>
</evidence>
<gene>
    <name evidence="9" type="ORF">LSTR_LSTR015495</name>
</gene>
<dbReference type="GO" id="GO:0005634">
    <property type="term" value="C:nucleus"/>
    <property type="evidence" value="ECO:0007669"/>
    <property type="project" value="UniProtKB-SubCell"/>
</dbReference>
<dbReference type="InParanoid" id="A0A482WZE0"/>
<evidence type="ECO:0000256" key="2">
    <source>
        <dbReference type="ARBA" id="ARBA00022723"/>
    </source>
</evidence>
<dbReference type="SMART" id="SM00355">
    <property type="entry name" value="ZnF_C2H2"/>
    <property type="match status" value="3"/>
</dbReference>
<dbReference type="PANTHER" id="PTHR24394:SF29">
    <property type="entry name" value="MYONEURIN"/>
    <property type="match status" value="1"/>
</dbReference>
<dbReference type="AlphaFoldDB" id="A0A482WZE0"/>
<dbReference type="EMBL" id="QKKF02021365">
    <property type="protein sequence ID" value="RZF38878.1"/>
    <property type="molecule type" value="Genomic_DNA"/>
</dbReference>
<comment type="caution">
    <text evidence="9">The sequence shown here is derived from an EMBL/GenBank/DDBJ whole genome shotgun (WGS) entry which is preliminary data.</text>
</comment>
<evidence type="ECO:0000313" key="9">
    <source>
        <dbReference type="EMBL" id="RZF38878.1"/>
    </source>
</evidence>
<evidence type="ECO:0000256" key="5">
    <source>
        <dbReference type="ARBA" id="ARBA00022833"/>
    </source>
</evidence>
<name>A0A482WZE0_LAOST</name>
<dbReference type="Pfam" id="PF00096">
    <property type="entry name" value="zf-C2H2"/>
    <property type="match status" value="2"/>
</dbReference>
<dbReference type="SMR" id="A0A482WZE0"/>
<keyword evidence="10" id="KW-1185">Reference proteome</keyword>
<keyword evidence="4 7" id="KW-0863">Zinc-finger</keyword>
<comment type="subcellular location">
    <subcellularLocation>
        <location evidence="1">Nucleus</location>
    </subcellularLocation>
</comment>
<evidence type="ECO:0000256" key="4">
    <source>
        <dbReference type="ARBA" id="ARBA00022771"/>
    </source>
</evidence>
<dbReference type="InterPro" id="IPR036236">
    <property type="entry name" value="Znf_C2H2_sf"/>
</dbReference>
<dbReference type="FunFam" id="3.30.160.60:FF:000202">
    <property type="entry name" value="Zinc finger protein 574"/>
    <property type="match status" value="1"/>
</dbReference>
<dbReference type="PROSITE" id="PS50157">
    <property type="entry name" value="ZINC_FINGER_C2H2_2"/>
    <property type="match status" value="2"/>
</dbReference>
<dbReference type="OrthoDB" id="10064525at2759"/>
<dbReference type="PROSITE" id="PS00028">
    <property type="entry name" value="ZINC_FINGER_C2H2_1"/>
    <property type="match status" value="1"/>
</dbReference>
<dbReference type="PANTHER" id="PTHR24394">
    <property type="entry name" value="ZINC FINGER PROTEIN"/>
    <property type="match status" value="1"/>
</dbReference>
<accession>A0A482WZE0</accession>
<evidence type="ECO:0000256" key="1">
    <source>
        <dbReference type="ARBA" id="ARBA00004123"/>
    </source>
</evidence>
<evidence type="ECO:0000256" key="6">
    <source>
        <dbReference type="ARBA" id="ARBA00023242"/>
    </source>
</evidence>
<dbReference type="STRING" id="195883.A0A482WZE0"/>
<proteinExistence type="predicted"/>
<dbReference type="InterPro" id="IPR013087">
    <property type="entry name" value="Znf_C2H2_type"/>
</dbReference>
<feature type="domain" description="C2H2-type" evidence="8">
    <location>
        <begin position="30"/>
        <end position="57"/>
    </location>
</feature>
<reference evidence="9 10" key="1">
    <citation type="journal article" date="2017" name="Gigascience">
        <title>Genome sequence of the small brown planthopper, Laodelphax striatellus.</title>
        <authorList>
            <person name="Zhu J."/>
            <person name="Jiang F."/>
            <person name="Wang X."/>
            <person name="Yang P."/>
            <person name="Bao Y."/>
            <person name="Zhao W."/>
            <person name="Wang W."/>
            <person name="Lu H."/>
            <person name="Wang Q."/>
            <person name="Cui N."/>
            <person name="Li J."/>
            <person name="Chen X."/>
            <person name="Luo L."/>
            <person name="Yu J."/>
            <person name="Kang L."/>
            <person name="Cui F."/>
        </authorList>
    </citation>
    <scope>NUCLEOTIDE SEQUENCE [LARGE SCALE GENOMIC DNA]</scope>
    <source>
        <strain evidence="9">Lst14</strain>
    </source>
</reference>
<keyword evidence="6" id="KW-0539">Nucleus</keyword>
<feature type="domain" description="C2H2-type" evidence="8">
    <location>
        <begin position="7"/>
        <end position="29"/>
    </location>
</feature>
<sequence>MLNMLVCGKSFVTQSQLNTHSRACHGERPYACEQCGKAFTTNYNLSQHLRTHSDAMPFACDFCDAKFKTQASLYFPSSPTYHIVCR</sequence>
<dbReference type="Gene3D" id="3.30.160.60">
    <property type="entry name" value="Classic Zinc Finger"/>
    <property type="match status" value="3"/>
</dbReference>
<dbReference type="GO" id="GO:0008270">
    <property type="term" value="F:zinc ion binding"/>
    <property type="evidence" value="ECO:0007669"/>
    <property type="project" value="UniProtKB-KW"/>
</dbReference>
<dbReference type="SUPFAM" id="SSF57667">
    <property type="entry name" value="beta-beta-alpha zinc fingers"/>
    <property type="match status" value="2"/>
</dbReference>
<keyword evidence="3" id="KW-0677">Repeat</keyword>
<dbReference type="Proteomes" id="UP000291343">
    <property type="component" value="Unassembled WGS sequence"/>
</dbReference>
<evidence type="ECO:0000313" key="10">
    <source>
        <dbReference type="Proteomes" id="UP000291343"/>
    </source>
</evidence>
<keyword evidence="2" id="KW-0479">Metal-binding</keyword>
<dbReference type="GO" id="GO:0032502">
    <property type="term" value="P:developmental process"/>
    <property type="evidence" value="ECO:0007669"/>
    <property type="project" value="UniProtKB-ARBA"/>
</dbReference>
<keyword evidence="5" id="KW-0862">Zinc</keyword>
<organism evidence="9 10">
    <name type="scientific">Laodelphax striatellus</name>
    <name type="common">Small brown planthopper</name>
    <name type="synonym">Delphax striatella</name>
    <dbReference type="NCBI Taxonomy" id="195883"/>
    <lineage>
        <taxon>Eukaryota</taxon>
        <taxon>Metazoa</taxon>
        <taxon>Ecdysozoa</taxon>
        <taxon>Arthropoda</taxon>
        <taxon>Hexapoda</taxon>
        <taxon>Insecta</taxon>
        <taxon>Pterygota</taxon>
        <taxon>Neoptera</taxon>
        <taxon>Paraneoptera</taxon>
        <taxon>Hemiptera</taxon>
        <taxon>Auchenorrhyncha</taxon>
        <taxon>Fulgoroidea</taxon>
        <taxon>Delphacidae</taxon>
        <taxon>Criomorphinae</taxon>
        <taxon>Laodelphax</taxon>
    </lineage>
</organism>
<dbReference type="GO" id="GO:0000981">
    <property type="term" value="F:DNA-binding transcription factor activity, RNA polymerase II-specific"/>
    <property type="evidence" value="ECO:0007669"/>
    <property type="project" value="TreeGrafter"/>
</dbReference>
<evidence type="ECO:0000256" key="7">
    <source>
        <dbReference type="PROSITE-ProRule" id="PRU00042"/>
    </source>
</evidence>
<evidence type="ECO:0000256" key="3">
    <source>
        <dbReference type="ARBA" id="ARBA00022737"/>
    </source>
</evidence>